<protein>
    <recommendedName>
        <fullName evidence="1">FtsK gamma domain-containing protein</fullName>
    </recommendedName>
</protein>
<organism evidence="2 3">
    <name type="scientific">Serratia marcescens</name>
    <dbReference type="NCBI Taxonomy" id="615"/>
    <lineage>
        <taxon>Bacteria</taxon>
        <taxon>Pseudomonadati</taxon>
        <taxon>Pseudomonadota</taxon>
        <taxon>Gammaproteobacteria</taxon>
        <taxon>Enterobacterales</taxon>
        <taxon>Yersiniaceae</taxon>
        <taxon>Serratia</taxon>
    </lineage>
</organism>
<dbReference type="EMBL" id="WNKC01000001">
    <property type="protein sequence ID" value="MVF02754.1"/>
    <property type="molecule type" value="Genomic_DNA"/>
</dbReference>
<dbReference type="SMART" id="SM00843">
    <property type="entry name" value="Ftsk_gamma"/>
    <property type="match status" value="1"/>
</dbReference>
<dbReference type="InterPro" id="IPR036390">
    <property type="entry name" value="WH_DNA-bd_sf"/>
</dbReference>
<dbReference type="Pfam" id="PF09397">
    <property type="entry name" value="FtsK_gamma"/>
    <property type="match status" value="1"/>
</dbReference>
<sequence length="105" mass="11737">MHRTVGVDLWQRKHRCRSLGVGYRVSSRGGGKVKPSEIDDRLYSEAVEFARLHASIGIVAIQRHFRIGFNRAAWLIERMQVEGVVTAPAWNGIRTVIHGGSDASK</sequence>
<dbReference type="Proteomes" id="UP000443014">
    <property type="component" value="Unassembled WGS sequence"/>
</dbReference>
<evidence type="ECO:0000259" key="1">
    <source>
        <dbReference type="SMART" id="SM00843"/>
    </source>
</evidence>
<dbReference type="Gene3D" id="1.10.10.10">
    <property type="entry name" value="Winged helix-like DNA-binding domain superfamily/Winged helix DNA-binding domain"/>
    <property type="match status" value="1"/>
</dbReference>
<reference evidence="2 3" key="1">
    <citation type="submission" date="2019-11" db="EMBL/GenBank/DDBJ databases">
        <title>Whole genome sequence of a plant growth promoting strain Serratia marcescens BTL07 isolated from the rhizoplane of Chili (Capsicum annuum).</title>
        <authorList>
            <person name="Dutta S."/>
            <person name="Khatun A."/>
            <person name="Gupta D.R."/>
            <person name="Surovy M.Z."/>
            <person name="Rahman M.M."/>
            <person name="Mahmud N.U."/>
            <person name="Emes R."/>
            <person name="Warry A."/>
            <person name="West H."/>
            <person name="Clarke M.L."/>
            <person name="Islam M.T."/>
        </authorList>
    </citation>
    <scope>NUCLEOTIDE SEQUENCE [LARGE SCALE GENOMIC DNA]</scope>
    <source>
        <strain evidence="2 3">BTL07</strain>
    </source>
</reference>
<accession>A0ABD6HMN3</accession>
<name>A0ABD6HMN3_SERMA</name>
<dbReference type="SUPFAM" id="SSF46785">
    <property type="entry name" value="Winged helix' DNA-binding domain"/>
    <property type="match status" value="1"/>
</dbReference>
<dbReference type="InterPro" id="IPR036388">
    <property type="entry name" value="WH-like_DNA-bd_sf"/>
</dbReference>
<proteinExistence type="predicted"/>
<comment type="caution">
    <text evidence="2">The sequence shown here is derived from an EMBL/GenBank/DDBJ whole genome shotgun (WGS) entry which is preliminary data.</text>
</comment>
<dbReference type="InterPro" id="IPR018541">
    <property type="entry name" value="Ftsk_gamma"/>
</dbReference>
<gene>
    <name evidence="2" type="ORF">GMA22_05715</name>
</gene>
<evidence type="ECO:0000313" key="3">
    <source>
        <dbReference type="Proteomes" id="UP000443014"/>
    </source>
</evidence>
<dbReference type="AlphaFoldDB" id="A0ABD6HMN3"/>
<evidence type="ECO:0000313" key="2">
    <source>
        <dbReference type="EMBL" id="MVF02754.1"/>
    </source>
</evidence>
<feature type="domain" description="FtsK gamma" evidence="1">
    <location>
        <begin position="36"/>
        <end position="101"/>
    </location>
</feature>